<keyword evidence="1" id="KW-0732">Signal</keyword>
<dbReference type="InterPro" id="IPR014880">
    <property type="entry name" value="SoxZ_dom"/>
</dbReference>
<dbReference type="AlphaFoldDB" id="A0A1I5GAL0"/>
<dbReference type="InterPro" id="IPR038162">
    <property type="entry name" value="SoxY_sf"/>
</dbReference>
<dbReference type="STRING" id="1005928.SAMN04487859_12728"/>
<dbReference type="Gene3D" id="2.60.40.2470">
    <property type="entry name" value="SoxY domain"/>
    <property type="match status" value="1"/>
</dbReference>
<evidence type="ECO:0000256" key="1">
    <source>
        <dbReference type="SAM" id="SignalP"/>
    </source>
</evidence>
<dbReference type="Pfam" id="PF13501">
    <property type="entry name" value="SoxY"/>
    <property type="match status" value="1"/>
</dbReference>
<protein>
    <submittedName>
        <fullName evidence="4">Sulfur-oxidizing protein SoxY</fullName>
    </submittedName>
</protein>
<dbReference type="OrthoDB" id="8538315at2"/>
<dbReference type="SUPFAM" id="SSF81296">
    <property type="entry name" value="E set domains"/>
    <property type="match status" value="1"/>
</dbReference>
<dbReference type="NCBIfam" id="TIGR04557">
    <property type="entry name" value="fuse_rel_SoxYZ"/>
    <property type="match status" value="1"/>
</dbReference>
<evidence type="ECO:0000259" key="2">
    <source>
        <dbReference type="Pfam" id="PF08770"/>
    </source>
</evidence>
<feature type="domain" description="Sulphur oxidation protein SoxZ" evidence="2">
    <location>
        <begin position="178"/>
        <end position="266"/>
    </location>
</feature>
<organism evidence="4 5">
    <name type="scientific">Roseovarius lutimaris</name>
    <dbReference type="NCBI Taxonomy" id="1005928"/>
    <lineage>
        <taxon>Bacteria</taxon>
        <taxon>Pseudomonadati</taxon>
        <taxon>Pseudomonadota</taxon>
        <taxon>Alphaproteobacteria</taxon>
        <taxon>Rhodobacterales</taxon>
        <taxon>Roseobacteraceae</taxon>
        <taxon>Roseovarius</taxon>
    </lineage>
</organism>
<feature type="chain" id="PRO_5011705224" evidence="1">
    <location>
        <begin position="21"/>
        <end position="272"/>
    </location>
</feature>
<evidence type="ECO:0000259" key="3">
    <source>
        <dbReference type="Pfam" id="PF13501"/>
    </source>
</evidence>
<dbReference type="Gene3D" id="2.60.40.10">
    <property type="entry name" value="Immunoglobulins"/>
    <property type="match status" value="1"/>
</dbReference>
<gene>
    <name evidence="4" type="ORF">SAMN04487859_12728</name>
</gene>
<accession>A0A1I5GAL0</accession>
<evidence type="ECO:0000313" key="4">
    <source>
        <dbReference type="EMBL" id="SFO33044.1"/>
    </source>
</evidence>
<evidence type="ECO:0000313" key="5">
    <source>
        <dbReference type="Proteomes" id="UP000198599"/>
    </source>
</evidence>
<sequence>MKPIYLAVIALLLGSGFASAQSAWDDIRGALYGDDSVISQSAHVTLEAPYRTSDDARTVLGGQIIAPTGQRIIAVTLVIDENPAPVAADFTLAQPQAAFGFRLTTRINGQTPLHLVALTDAGERHVAEGYLKTSGQGACAAPPGTDPVAALATLGDMELTFLPALDAPSESVNTRIAALAGKVGALDVDISHPSHSGLQMDQITLLYIPLRVVGAVEIALDNAPYLSMSGSISLSENPRLRVSVPEGTSMAEVTLHDTDGKVTRARTGLAAY</sequence>
<dbReference type="InterPro" id="IPR032711">
    <property type="entry name" value="SoxY"/>
</dbReference>
<dbReference type="Pfam" id="PF08770">
    <property type="entry name" value="SoxZ"/>
    <property type="match status" value="1"/>
</dbReference>
<proteinExistence type="predicted"/>
<reference evidence="5" key="1">
    <citation type="submission" date="2016-10" db="EMBL/GenBank/DDBJ databases">
        <authorList>
            <person name="Varghese N."/>
            <person name="Submissions S."/>
        </authorList>
    </citation>
    <scope>NUCLEOTIDE SEQUENCE [LARGE SCALE GENOMIC DNA]</scope>
    <source>
        <strain evidence="5">DSM 28463</strain>
    </source>
</reference>
<dbReference type="InterPro" id="IPR030831">
    <property type="entry name" value="Fuse-rel_SoxYZ"/>
</dbReference>
<feature type="signal peptide" evidence="1">
    <location>
        <begin position="1"/>
        <end position="20"/>
    </location>
</feature>
<dbReference type="EMBL" id="FOVP01000027">
    <property type="protein sequence ID" value="SFO33044.1"/>
    <property type="molecule type" value="Genomic_DNA"/>
</dbReference>
<dbReference type="RefSeq" id="WP_092841982.1">
    <property type="nucleotide sequence ID" value="NZ_FOVP01000027.1"/>
</dbReference>
<feature type="domain" description="Ig-like SoxY" evidence="3">
    <location>
        <begin position="30"/>
        <end position="137"/>
    </location>
</feature>
<dbReference type="InterPro" id="IPR014756">
    <property type="entry name" value="Ig_E-set"/>
</dbReference>
<name>A0A1I5GAL0_9RHOB</name>
<dbReference type="Proteomes" id="UP000198599">
    <property type="component" value="Unassembled WGS sequence"/>
</dbReference>
<keyword evidence="5" id="KW-1185">Reference proteome</keyword>
<dbReference type="InterPro" id="IPR013783">
    <property type="entry name" value="Ig-like_fold"/>
</dbReference>